<feature type="region of interest" description="Disordered" evidence="1">
    <location>
        <begin position="325"/>
        <end position="369"/>
    </location>
</feature>
<dbReference type="EnsemblPlants" id="KQL29986">
    <property type="protein sequence ID" value="KQL29986"/>
    <property type="gene ID" value="SETIT_019963mg"/>
</dbReference>
<dbReference type="EMBL" id="AGNK02000379">
    <property type="status" value="NOT_ANNOTATED_CDS"/>
    <property type="molecule type" value="Genomic_DNA"/>
</dbReference>
<proteinExistence type="predicted"/>
<feature type="compositionally biased region" description="Acidic residues" evidence="1">
    <location>
        <begin position="339"/>
        <end position="349"/>
    </location>
</feature>
<protein>
    <recommendedName>
        <fullName evidence="4">DUF4283 domain-containing protein</fullName>
    </recommendedName>
</protein>
<evidence type="ECO:0000313" key="3">
    <source>
        <dbReference type="Proteomes" id="UP000004995"/>
    </source>
</evidence>
<dbReference type="InParanoid" id="K3Z0A2"/>
<dbReference type="Proteomes" id="UP000004995">
    <property type="component" value="Unassembled WGS sequence"/>
</dbReference>
<keyword evidence="3" id="KW-1185">Reference proteome</keyword>
<dbReference type="Gramene" id="KQL29986">
    <property type="protein sequence ID" value="KQL29986"/>
    <property type="gene ID" value="SETIT_019963mg"/>
</dbReference>
<dbReference type="PANTHER" id="PTHR33170:SF51">
    <property type="entry name" value="CCHC-TYPE DOMAIN-CONTAINING PROTEIN"/>
    <property type="match status" value="1"/>
</dbReference>
<dbReference type="HOGENOM" id="CLU_020149_1_0_1"/>
<dbReference type="eggNOG" id="KOG1075">
    <property type="taxonomic scope" value="Eukaryota"/>
</dbReference>
<name>K3Z0A2_SETIT</name>
<dbReference type="EMBL" id="AGNK02000380">
    <property type="status" value="NOT_ANNOTATED_CDS"/>
    <property type="molecule type" value="Genomic_DNA"/>
</dbReference>
<evidence type="ECO:0008006" key="4">
    <source>
        <dbReference type="Google" id="ProtNLM"/>
    </source>
</evidence>
<evidence type="ECO:0000313" key="2">
    <source>
        <dbReference type="EnsemblPlants" id="KQL29986"/>
    </source>
</evidence>
<organism evidence="2 3">
    <name type="scientific">Setaria italica</name>
    <name type="common">Foxtail millet</name>
    <name type="synonym">Panicum italicum</name>
    <dbReference type="NCBI Taxonomy" id="4555"/>
    <lineage>
        <taxon>Eukaryota</taxon>
        <taxon>Viridiplantae</taxon>
        <taxon>Streptophyta</taxon>
        <taxon>Embryophyta</taxon>
        <taxon>Tracheophyta</taxon>
        <taxon>Spermatophyta</taxon>
        <taxon>Magnoliopsida</taxon>
        <taxon>Liliopsida</taxon>
        <taxon>Poales</taxon>
        <taxon>Poaceae</taxon>
        <taxon>PACMAD clade</taxon>
        <taxon>Panicoideae</taxon>
        <taxon>Panicodae</taxon>
        <taxon>Paniceae</taxon>
        <taxon>Cenchrinae</taxon>
        <taxon>Setaria</taxon>
    </lineage>
</organism>
<sequence length="369" mass="41633">MERRMKHLNIPPVMKVNSNMIVDLFSHSYTLPSPSTNTSVRWLWVEAARVWAHATATFPVRASEVKRFGEQAKRLRKDQAAYGDMRGYAGMKRQGETGEGRDVRQMTEVDLRHKLNRVQDERRRACPSARVKKGMRLYGFGMPGQLFYSLTVPVENVEVDNSIRAIVSVLEGRGTKFCVSTELKYLADVEWDWQVKRLLSSDFLVIVPSMAVLKLLRNMGRIRFTCSDLVATVEETKMDPDSFATLQTVCVKATGIPKVVRKEPHVMELAYLVGDPEEVCIESLNWRKIWVKVSCKDPKHINGSSDVLTTKKGYMITWTVAHKGQTKPIRGSEDKGVDDGDITDEEEPDSQNSYGSLMESVLKSGASPS</sequence>
<dbReference type="AlphaFoldDB" id="K3Z0A2"/>
<evidence type="ECO:0000256" key="1">
    <source>
        <dbReference type="SAM" id="MobiDB-lite"/>
    </source>
</evidence>
<accession>K3Z0A2</accession>
<dbReference type="FunCoup" id="K3Z0A2">
    <property type="interactions" value="82"/>
</dbReference>
<dbReference type="PANTHER" id="PTHR33170">
    <property type="entry name" value="DUF4283 DOMAIN-CONTAINING PROTEIN-RELATED"/>
    <property type="match status" value="1"/>
</dbReference>
<reference evidence="2" key="2">
    <citation type="submission" date="2018-08" db="UniProtKB">
        <authorList>
            <consortium name="EnsemblPlants"/>
        </authorList>
    </citation>
    <scope>IDENTIFICATION</scope>
    <source>
        <strain evidence="2">Yugu1</strain>
    </source>
</reference>
<dbReference type="OMA" id="CIESLNW"/>
<reference evidence="3" key="1">
    <citation type="journal article" date="2012" name="Nat. Biotechnol.">
        <title>Reference genome sequence of the model plant Setaria.</title>
        <authorList>
            <person name="Bennetzen J.L."/>
            <person name="Schmutz J."/>
            <person name="Wang H."/>
            <person name="Percifield R."/>
            <person name="Hawkins J."/>
            <person name="Pontaroli A.C."/>
            <person name="Estep M."/>
            <person name="Feng L."/>
            <person name="Vaughn J.N."/>
            <person name="Grimwood J."/>
            <person name="Jenkins J."/>
            <person name="Barry K."/>
            <person name="Lindquist E."/>
            <person name="Hellsten U."/>
            <person name="Deshpande S."/>
            <person name="Wang X."/>
            <person name="Wu X."/>
            <person name="Mitros T."/>
            <person name="Triplett J."/>
            <person name="Yang X."/>
            <person name="Ye C.Y."/>
            <person name="Mauro-Herrera M."/>
            <person name="Wang L."/>
            <person name="Li P."/>
            <person name="Sharma M."/>
            <person name="Sharma R."/>
            <person name="Ronald P.C."/>
            <person name="Panaud O."/>
            <person name="Kellogg E.A."/>
            <person name="Brutnell T.P."/>
            <person name="Doust A.N."/>
            <person name="Tuskan G.A."/>
            <person name="Rokhsar D."/>
            <person name="Devos K.M."/>
        </authorList>
    </citation>
    <scope>NUCLEOTIDE SEQUENCE [LARGE SCALE GENOMIC DNA]</scope>
    <source>
        <strain evidence="3">cv. Yugu1</strain>
    </source>
</reference>